<dbReference type="InterPro" id="IPR056789">
    <property type="entry name" value="LRR_R13L1-DRL21"/>
</dbReference>
<organism evidence="7 8">
    <name type="scientific">Vigna unguiculata</name>
    <name type="common">Cowpea</name>
    <dbReference type="NCBI Taxonomy" id="3917"/>
    <lineage>
        <taxon>Eukaryota</taxon>
        <taxon>Viridiplantae</taxon>
        <taxon>Streptophyta</taxon>
        <taxon>Embryophyta</taxon>
        <taxon>Tracheophyta</taxon>
        <taxon>Spermatophyta</taxon>
        <taxon>Magnoliopsida</taxon>
        <taxon>eudicotyledons</taxon>
        <taxon>Gunneridae</taxon>
        <taxon>Pentapetalae</taxon>
        <taxon>rosids</taxon>
        <taxon>fabids</taxon>
        <taxon>Fabales</taxon>
        <taxon>Fabaceae</taxon>
        <taxon>Papilionoideae</taxon>
        <taxon>50 kb inversion clade</taxon>
        <taxon>NPAAA clade</taxon>
        <taxon>indigoferoid/millettioid clade</taxon>
        <taxon>Phaseoleae</taxon>
        <taxon>Vigna</taxon>
    </lineage>
</organism>
<dbReference type="GO" id="GO:0006952">
    <property type="term" value="P:defense response"/>
    <property type="evidence" value="ECO:0007669"/>
    <property type="project" value="UniProtKB-KW"/>
</dbReference>
<protein>
    <submittedName>
        <fullName evidence="7">Uncharacterized protein</fullName>
    </submittedName>
</protein>
<dbReference type="Gene3D" id="1.20.5.4130">
    <property type="match status" value="1"/>
</dbReference>
<feature type="domain" description="R13L1/DRL21-like LRR repeat region" evidence="6">
    <location>
        <begin position="221"/>
        <end position="345"/>
    </location>
</feature>
<sequence>MSGQLVNLAFVNVQRLFEKLNSGQILGYFRGRDFHEKLLKKLKRKLMNINAVIDDAEQKQLSNSLVKKWLDEARGVLYDAEDLLEKIDYELSKSELKSGFQTSESKERSFESKMREVLDDLDSLSNQQIVKDFKISSGDISGLDLSHTYIERLPDSICSLRNLQVLKLNDCTCLKELPSTLHELTDLCRLELMETTLTKAPLLLGKLNNIQIWMNSFDFSIQELGELDLHGELSIKNLENILNPGDALAVDFKNKTHLVRLHLEWNLMRNNEDLTKEREVLENLQPSCHLKELSMDGYSGTQFPHWLSDNSLSNVVSLTLKRCKQCLWLPSLGLLTFLKHLTIDGLDLIGRIDADFYANSSSAFACLETLSFTDMKEWEEWQCMTGAFPNLQSLTVKNCPKLRGNLPEQISHLKELTIEQCQQLVASIQDVKMEQSSVDVIRSVVSDTPFKFLSITFCPGMTIPINQTYHFLLELRIIHGCDSLTTFPLDLFPKLCKLELGECRNLQMISQEHPHSHLKFLKIEKCYEFESFPNEGLFAPELRRFQILGLEKLKSMPKRMSALLPSLNDMMISSCPEVELSDRSLPSNLKCMSLWSCSKLVASLKGAWGTEPSLGSLYIREVGAECFPGEGLLPHSLTQLLIYDCPNLKKLDYKGLCHLSSLEKLELSNCPILLSLPEEGLPNSISELKIEECPLLKQRCKNEEGEDWEKIAHIKSMWFDGEQVNIKRRSKS</sequence>
<evidence type="ECO:0000313" key="7">
    <source>
        <dbReference type="EMBL" id="QCD85735.1"/>
    </source>
</evidence>
<keyword evidence="2" id="KW-0547">Nucleotide-binding</keyword>
<gene>
    <name evidence="7" type="ORF">DEO72_LG3g255</name>
</gene>
<dbReference type="SUPFAM" id="SSF52058">
    <property type="entry name" value="L domain-like"/>
    <property type="match status" value="2"/>
</dbReference>
<keyword evidence="1" id="KW-0677">Repeat</keyword>
<reference evidence="7 8" key="1">
    <citation type="submission" date="2019-04" db="EMBL/GenBank/DDBJ databases">
        <title>An improved genome assembly and genetic linkage map for asparagus bean, Vigna unguiculata ssp. sesquipedialis.</title>
        <authorList>
            <person name="Xia Q."/>
            <person name="Zhang R."/>
            <person name="Dong Y."/>
        </authorList>
    </citation>
    <scope>NUCLEOTIDE SEQUENCE [LARGE SCALE GENOMIC DNA]</scope>
    <source>
        <tissue evidence="7">Leaf</tissue>
    </source>
</reference>
<dbReference type="InterPro" id="IPR032675">
    <property type="entry name" value="LRR_dom_sf"/>
</dbReference>
<keyword evidence="3" id="KW-0611">Plant defense</keyword>
<proteinExistence type="predicted"/>
<dbReference type="AlphaFoldDB" id="A0A4D6LBJ8"/>
<name>A0A4D6LBJ8_VIGUN</name>
<evidence type="ECO:0000313" key="8">
    <source>
        <dbReference type="Proteomes" id="UP000501690"/>
    </source>
</evidence>
<evidence type="ECO:0000259" key="6">
    <source>
        <dbReference type="Pfam" id="PF25019"/>
    </source>
</evidence>
<dbReference type="Gene3D" id="3.80.10.10">
    <property type="entry name" value="Ribonuclease Inhibitor"/>
    <property type="match status" value="3"/>
</dbReference>
<keyword evidence="8" id="KW-1185">Reference proteome</keyword>
<dbReference type="GO" id="GO:0000166">
    <property type="term" value="F:nucleotide binding"/>
    <property type="evidence" value="ECO:0007669"/>
    <property type="project" value="UniProtKB-KW"/>
</dbReference>
<keyword evidence="4" id="KW-0175">Coiled coil</keyword>
<accession>A0A4D6LBJ8</accession>
<evidence type="ECO:0000256" key="1">
    <source>
        <dbReference type="ARBA" id="ARBA00022737"/>
    </source>
</evidence>
<evidence type="ECO:0000256" key="2">
    <source>
        <dbReference type="ARBA" id="ARBA00022741"/>
    </source>
</evidence>
<dbReference type="Proteomes" id="UP000501690">
    <property type="component" value="Linkage Group LG3"/>
</dbReference>
<evidence type="ECO:0000259" key="5">
    <source>
        <dbReference type="Pfam" id="PF18052"/>
    </source>
</evidence>
<dbReference type="PANTHER" id="PTHR47186:SF43">
    <property type="entry name" value="TYPE DISEASE RESISTANCE PROTEIN CNL-J3, PUTATIVE-RELATED"/>
    <property type="match status" value="1"/>
</dbReference>
<dbReference type="InterPro" id="IPR041118">
    <property type="entry name" value="Rx_N"/>
</dbReference>
<dbReference type="Pfam" id="PF25019">
    <property type="entry name" value="LRR_R13L1-DRL21"/>
    <property type="match status" value="1"/>
</dbReference>
<dbReference type="PANTHER" id="PTHR47186">
    <property type="entry name" value="LEUCINE-RICH REPEAT-CONTAINING PROTEIN 57"/>
    <property type="match status" value="1"/>
</dbReference>
<dbReference type="EMBL" id="CP039347">
    <property type="protein sequence ID" value="QCD85735.1"/>
    <property type="molecule type" value="Genomic_DNA"/>
</dbReference>
<dbReference type="Pfam" id="PF18052">
    <property type="entry name" value="Rx_N"/>
    <property type="match status" value="1"/>
</dbReference>
<feature type="coiled-coil region" evidence="4">
    <location>
        <begin position="32"/>
        <end position="59"/>
    </location>
</feature>
<evidence type="ECO:0000256" key="4">
    <source>
        <dbReference type="SAM" id="Coils"/>
    </source>
</evidence>
<evidence type="ECO:0000256" key="3">
    <source>
        <dbReference type="ARBA" id="ARBA00022821"/>
    </source>
</evidence>
<feature type="domain" description="Disease resistance N-terminal" evidence="5">
    <location>
        <begin position="35"/>
        <end position="101"/>
    </location>
</feature>